<evidence type="ECO:0000313" key="1">
    <source>
        <dbReference type="EMBL" id="KAJ0183172.1"/>
    </source>
</evidence>
<name>A0ACC1DID1_9NEOP</name>
<dbReference type="Proteomes" id="UP000824533">
    <property type="component" value="Linkage Group LG02"/>
</dbReference>
<keyword evidence="2" id="KW-1185">Reference proteome</keyword>
<sequence>MGVASSVVGKGPILFQEHGKLTADWSPIQTGENYSAALCSRPHERAIVTGSNVPNTRWFQLFSGLSTLDDASLLRHLARIQHYTPKQFECTLNMNYEIDFNKVITQLREDFNEKGQENLANDLKIKNIPGEESDNPKRLVTLIAAKFGVNVEERDMLA</sequence>
<protein>
    <submittedName>
        <fullName evidence="1">Uncharacterized protein</fullName>
    </submittedName>
</protein>
<proteinExistence type="predicted"/>
<dbReference type="EMBL" id="CM034388">
    <property type="protein sequence ID" value="KAJ0183172.1"/>
    <property type="molecule type" value="Genomic_DNA"/>
</dbReference>
<gene>
    <name evidence="1" type="ORF">K1T71_001148</name>
</gene>
<comment type="caution">
    <text evidence="1">The sequence shown here is derived from an EMBL/GenBank/DDBJ whole genome shotgun (WGS) entry which is preliminary data.</text>
</comment>
<evidence type="ECO:0000313" key="2">
    <source>
        <dbReference type="Proteomes" id="UP000824533"/>
    </source>
</evidence>
<organism evidence="1 2">
    <name type="scientific">Dendrolimus kikuchii</name>
    <dbReference type="NCBI Taxonomy" id="765133"/>
    <lineage>
        <taxon>Eukaryota</taxon>
        <taxon>Metazoa</taxon>
        <taxon>Ecdysozoa</taxon>
        <taxon>Arthropoda</taxon>
        <taxon>Hexapoda</taxon>
        <taxon>Insecta</taxon>
        <taxon>Pterygota</taxon>
        <taxon>Neoptera</taxon>
        <taxon>Endopterygota</taxon>
        <taxon>Lepidoptera</taxon>
        <taxon>Glossata</taxon>
        <taxon>Ditrysia</taxon>
        <taxon>Bombycoidea</taxon>
        <taxon>Lasiocampidae</taxon>
        <taxon>Dendrolimus</taxon>
    </lineage>
</organism>
<reference evidence="1 2" key="1">
    <citation type="journal article" date="2021" name="Front. Genet.">
        <title>Chromosome-Level Genome Assembly Reveals Significant Gene Expansion in the Toll and IMD Signaling Pathways of Dendrolimus kikuchii.</title>
        <authorList>
            <person name="Zhou J."/>
            <person name="Wu P."/>
            <person name="Xiong Z."/>
            <person name="Liu N."/>
            <person name="Zhao N."/>
            <person name="Ji M."/>
            <person name="Qiu Y."/>
            <person name="Yang B."/>
        </authorList>
    </citation>
    <scope>NUCLEOTIDE SEQUENCE [LARGE SCALE GENOMIC DNA]</scope>
    <source>
        <strain evidence="1">Ann1</strain>
    </source>
</reference>
<accession>A0ACC1DID1</accession>